<evidence type="ECO:0000313" key="2">
    <source>
        <dbReference type="EMBL" id="KEQ71714.1"/>
    </source>
</evidence>
<dbReference type="RefSeq" id="XP_013425866.1">
    <property type="nucleotide sequence ID" value="XM_013570412.1"/>
</dbReference>
<reference evidence="2 3" key="1">
    <citation type="journal article" date="2014" name="BMC Genomics">
        <title>Genome sequencing of four Aureobasidium pullulans varieties: biotechnological potential, stress tolerance, and description of new species.</title>
        <authorList>
            <person name="Gostin Ar C."/>
            <person name="Ohm R.A."/>
            <person name="Kogej T."/>
            <person name="Sonjak S."/>
            <person name="Turk M."/>
            <person name="Zajc J."/>
            <person name="Zalar P."/>
            <person name="Grube M."/>
            <person name="Sun H."/>
            <person name="Han J."/>
            <person name="Sharma A."/>
            <person name="Chiniquy J."/>
            <person name="Ngan C.Y."/>
            <person name="Lipzen A."/>
            <person name="Barry K."/>
            <person name="Grigoriev I.V."/>
            <person name="Gunde-Cimerman N."/>
        </authorList>
    </citation>
    <scope>NUCLEOTIDE SEQUENCE [LARGE SCALE GENOMIC DNA]</scope>
    <source>
        <strain evidence="2 3">CBS 147.97</strain>
    </source>
</reference>
<dbReference type="OrthoDB" id="1668230at2759"/>
<proteinExistence type="predicted"/>
<accession>A0A074WJC8</accession>
<dbReference type="InterPro" id="IPR000719">
    <property type="entry name" value="Prot_kinase_dom"/>
</dbReference>
<name>A0A074WJC8_9PEZI</name>
<keyword evidence="3" id="KW-1185">Reference proteome</keyword>
<dbReference type="PROSITE" id="PS50011">
    <property type="entry name" value="PROTEIN_KINASE_DOM"/>
    <property type="match status" value="1"/>
</dbReference>
<dbReference type="AlphaFoldDB" id="A0A074WJC8"/>
<sequence>MAPTIMSCAIRRDGSLVKTKSIIGRGVDGFVLHSNGEATVLKIPRLYGDFFPDGTMKPEADNEYANDLSSEQAIYERLNGVPGVARYLGATGDGLLLEYYKNGSLEDYMEKTSPPEWSQKRDWILQIMDVYAACHAKRVLVYDIALRNLLLADDYTIRAIEFANSGLYPLDSTGELKDGDGYTSMMDTLHVTNIIYSLCTWKKFQTDCIQMSEWPKAEELPSTSGVPLGSVIARSWSRQFKTLYELRHAVVSSFPVEPASSWS</sequence>
<dbReference type="SUPFAM" id="SSF56112">
    <property type="entry name" value="Protein kinase-like (PK-like)"/>
    <property type="match status" value="1"/>
</dbReference>
<evidence type="ECO:0000313" key="3">
    <source>
        <dbReference type="Proteomes" id="UP000027730"/>
    </source>
</evidence>
<protein>
    <recommendedName>
        <fullName evidence="1">Protein kinase domain-containing protein</fullName>
    </recommendedName>
</protein>
<dbReference type="InterPro" id="IPR011009">
    <property type="entry name" value="Kinase-like_dom_sf"/>
</dbReference>
<feature type="domain" description="Protein kinase" evidence="1">
    <location>
        <begin position="17"/>
        <end position="263"/>
    </location>
</feature>
<gene>
    <name evidence="2" type="ORF">M436DRAFT_50559</name>
</gene>
<dbReference type="Proteomes" id="UP000027730">
    <property type="component" value="Unassembled WGS sequence"/>
</dbReference>
<dbReference type="GO" id="GO:0005524">
    <property type="term" value="F:ATP binding"/>
    <property type="evidence" value="ECO:0007669"/>
    <property type="project" value="InterPro"/>
</dbReference>
<evidence type="ECO:0000259" key="1">
    <source>
        <dbReference type="PROSITE" id="PS50011"/>
    </source>
</evidence>
<dbReference type="InterPro" id="IPR001245">
    <property type="entry name" value="Ser-Thr/Tyr_kinase_cat_dom"/>
</dbReference>
<dbReference type="GeneID" id="25411270"/>
<dbReference type="Pfam" id="PF07714">
    <property type="entry name" value="PK_Tyr_Ser-Thr"/>
    <property type="match status" value="1"/>
</dbReference>
<dbReference type="Gene3D" id="1.10.510.10">
    <property type="entry name" value="Transferase(Phosphotransferase) domain 1"/>
    <property type="match status" value="1"/>
</dbReference>
<dbReference type="EMBL" id="KL584713">
    <property type="protein sequence ID" value="KEQ71714.1"/>
    <property type="molecule type" value="Genomic_DNA"/>
</dbReference>
<dbReference type="HOGENOM" id="CLU_000288_31_7_1"/>
<organism evidence="2 3">
    <name type="scientific">Aureobasidium namibiae CBS 147.97</name>
    <dbReference type="NCBI Taxonomy" id="1043004"/>
    <lineage>
        <taxon>Eukaryota</taxon>
        <taxon>Fungi</taxon>
        <taxon>Dikarya</taxon>
        <taxon>Ascomycota</taxon>
        <taxon>Pezizomycotina</taxon>
        <taxon>Dothideomycetes</taxon>
        <taxon>Dothideomycetidae</taxon>
        <taxon>Dothideales</taxon>
        <taxon>Saccotheciaceae</taxon>
        <taxon>Aureobasidium</taxon>
    </lineage>
</organism>
<dbReference type="GO" id="GO:0004672">
    <property type="term" value="F:protein kinase activity"/>
    <property type="evidence" value="ECO:0007669"/>
    <property type="project" value="InterPro"/>
</dbReference>
<dbReference type="STRING" id="1043004.A0A074WJC8"/>